<dbReference type="Proteomes" id="UP000825381">
    <property type="component" value="Chromosome"/>
</dbReference>
<proteinExistence type="predicted"/>
<evidence type="ECO:0000313" key="3">
    <source>
        <dbReference type="Proteomes" id="UP000825381"/>
    </source>
</evidence>
<accession>A0ABX8V4C1</accession>
<gene>
    <name evidence="2" type="ORF">K1I41_09005</name>
</gene>
<reference evidence="2 3" key="1">
    <citation type="submission" date="2021-07" db="EMBL/GenBank/DDBJ databases">
        <title>Flavobacterium WSW3-B6 sp.nov, isolated from seaweed.</title>
        <authorList>
            <person name="Muhammad N."/>
            <person name="Ho H."/>
            <person name="Lee Y.-J."/>
            <person name="Nguyen T."/>
            <person name="Ho J."/>
            <person name="Kim S.-G."/>
        </authorList>
    </citation>
    <scope>NUCLEOTIDE SEQUENCE [LARGE SCALE GENOMIC DNA]</scope>
    <source>
        <strain evidence="2 3">WSW3-B6</strain>
    </source>
</reference>
<dbReference type="EMBL" id="CP080429">
    <property type="protein sequence ID" value="QYJ67683.1"/>
    <property type="molecule type" value="Genomic_DNA"/>
</dbReference>
<evidence type="ECO:0000256" key="1">
    <source>
        <dbReference type="SAM" id="Coils"/>
    </source>
</evidence>
<organism evidence="2 3">
    <name type="scientific">Flavobacterium litorale</name>
    <dbReference type="NCBI Taxonomy" id="2856519"/>
    <lineage>
        <taxon>Bacteria</taxon>
        <taxon>Pseudomonadati</taxon>
        <taxon>Bacteroidota</taxon>
        <taxon>Flavobacteriia</taxon>
        <taxon>Flavobacteriales</taxon>
        <taxon>Flavobacteriaceae</taxon>
        <taxon>Flavobacterium</taxon>
    </lineage>
</organism>
<dbReference type="RefSeq" id="WP_220640028.1">
    <property type="nucleotide sequence ID" value="NZ_CP080429.1"/>
</dbReference>
<keyword evidence="3" id="KW-1185">Reference proteome</keyword>
<name>A0ABX8V4C1_9FLAO</name>
<sequence>MNIIIDSTEFRKDRGLNKSELALLKDMGHFNLLNLHIPWFVYKESTTTSVKELKTELNKIKNSLEAFNRKGISPYDYETAKKLADEIEKLFDKAEDSNKNLWLEFIKTSKAKLYQFDEKESIIVFNAYFNGDIPFKSVKSRGDIPDAFIFQTIKKIASTRPVHLISGDKKLRCICNSNLPNIITHESIETFLKNSEFLLLKQKYNKLLELKKIEDAKELMLDYEDNFEDAVYEYISRVNYLELYETDFPSDGGEVTVVAIDDSKLKIEKDEIEFIDDKFYVPISIDGIASIYFYVFKADYWIYDYLPSGSDHNKHYYLIEDIVPITLRKTIVVNIEEIKEDQELDIVIGEFDEIILKNPYINPPIEKD</sequence>
<evidence type="ECO:0000313" key="2">
    <source>
        <dbReference type="EMBL" id="QYJ67683.1"/>
    </source>
</evidence>
<feature type="coiled-coil region" evidence="1">
    <location>
        <begin position="43"/>
        <end position="100"/>
    </location>
</feature>
<keyword evidence="1" id="KW-0175">Coiled coil</keyword>
<evidence type="ECO:0008006" key="4">
    <source>
        <dbReference type="Google" id="ProtNLM"/>
    </source>
</evidence>
<protein>
    <recommendedName>
        <fullName evidence="4">DUF4935 domain-containing protein</fullName>
    </recommendedName>
</protein>